<dbReference type="KEGG" id="bmeg:BG04_1269"/>
<dbReference type="PANTHER" id="PTHR36844">
    <property type="entry name" value="PROTEASE PRSW"/>
    <property type="match status" value="1"/>
</dbReference>
<comment type="subcellular location">
    <subcellularLocation>
        <location evidence="1">Cell membrane</location>
        <topology evidence="1">Multi-pass membrane protein</topology>
    </subcellularLocation>
</comment>
<dbReference type="InterPro" id="IPR026898">
    <property type="entry name" value="PrsW"/>
</dbReference>
<dbReference type="Pfam" id="PF13367">
    <property type="entry name" value="PrsW-protease"/>
    <property type="match status" value="1"/>
</dbReference>
<keyword evidence="6" id="KW-0812">Transmembrane</keyword>
<dbReference type="HOGENOM" id="CLU_081250_0_0_9"/>
<dbReference type="GO" id="GO:0005886">
    <property type="term" value="C:plasma membrane"/>
    <property type="evidence" value="ECO:0007669"/>
    <property type="project" value="UniProtKB-SubCell"/>
</dbReference>
<dbReference type="PANTHER" id="PTHR36844:SF1">
    <property type="entry name" value="PROTEASE PRSW"/>
    <property type="match status" value="1"/>
</dbReference>
<protein>
    <recommendedName>
        <fullName evidence="3 11">Protease PrsW</fullName>
        <ecNumber evidence="11">3.4.-.-</ecNumber>
    </recommendedName>
    <alternativeName>
        <fullName evidence="10 11">Protease responsible for activating sigma-W</fullName>
    </alternativeName>
</protein>
<evidence type="ECO:0000256" key="4">
    <source>
        <dbReference type="ARBA" id="ARBA00022475"/>
    </source>
</evidence>
<dbReference type="InterPro" id="IPR023596">
    <property type="entry name" value="Peptidase_PrsW_arch/bac"/>
</dbReference>
<dbReference type="NCBIfam" id="NF033739">
    <property type="entry name" value="intramemb_PrsW"/>
    <property type="match status" value="1"/>
</dbReference>
<evidence type="ECO:0000256" key="2">
    <source>
        <dbReference type="ARBA" id="ARBA00009165"/>
    </source>
</evidence>
<evidence type="ECO:0000256" key="9">
    <source>
        <dbReference type="ARBA" id="ARBA00023136"/>
    </source>
</evidence>
<keyword evidence="5 11" id="KW-0645">Protease</keyword>
<reference evidence="12 13" key="1">
    <citation type="journal article" date="2015" name="Genome Announc.">
        <title>Complete genome sequences for 35 biothreat assay-relevant bacillus species.</title>
        <authorList>
            <person name="Johnson S.L."/>
            <person name="Daligault H.E."/>
            <person name="Davenport K.W."/>
            <person name="Jaissle J."/>
            <person name="Frey K.G."/>
            <person name="Ladner J.T."/>
            <person name="Broomall S.M."/>
            <person name="Bishop-Lilly K.A."/>
            <person name="Bruce D.C."/>
            <person name="Gibbons H.S."/>
            <person name="Coyne S.R."/>
            <person name="Lo C.C."/>
            <person name="Meincke L."/>
            <person name="Munk A.C."/>
            <person name="Koroleva G.I."/>
            <person name="Rosenzweig C.N."/>
            <person name="Palacios G.F."/>
            <person name="Redden C.L."/>
            <person name="Minogue T.D."/>
            <person name="Chain P.S."/>
        </authorList>
    </citation>
    <scope>NUCLEOTIDE SEQUENCE [LARGE SCALE GENOMIC DNA]</scope>
    <source>
        <strain evidence="13">ATCC 14581 / DSM 32 / JCM 2506 / NBRC 15308 / NCIMB 9376 / NCTC 10342 / NRRL B-14308 / VKM B-512</strain>
    </source>
</reference>
<keyword evidence="8" id="KW-1133">Transmembrane helix</keyword>
<dbReference type="GeneID" id="93644744"/>
<evidence type="ECO:0000313" key="12">
    <source>
        <dbReference type="EMBL" id="AJI24501.1"/>
    </source>
</evidence>
<comment type="function">
    <text evidence="11">Involved in the degradation of specific anti-sigma factors.</text>
</comment>
<evidence type="ECO:0000256" key="3">
    <source>
        <dbReference type="ARBA" id="ARBA00018997"/>
    </source>
</evidence>
<evidence type="ECO:0000256" key="10">
    <source>
        <dbReference type="ARBA" id="ARBA00030345"/>
    </source>
</evidence>
<evidence type="ECO:0000313" key="13">
    <source>
        <dbReference type="Proteomes" id="UP000031829"/>
    </source>
</evidence>
<organism evidence="12 13">
    <name type="scientific">Priestia megaterium (strain ATCC 14581 / DSM 32 / CCUG 1817 / JCM 2506 / NBRC 15308 / NCIMB 9376 / NCTC 10342 / NRRL B-14308 / VKM B-512 / Ford 19)</name>
    <name type="common">Bacillus megaterium</name>
    <dbReference type="NCBI Taxonomy" id="1348623"/>
    <lineage>
        <taxon>Bacteria</taxon>
        <taxon>Bacillati</taxon>
        <taxon>Bacillota</taxon>
        <taxon>Bacilli</taxon>
        <taxon>Bacillales</taxon>
        <taxon>Bacillaceae</taxon>
        <taxon>Priestia</taxon>
    </lineage>
</organism>
<evidence type="ECO:0000256" key="8">
    <source>
        <dbReference type="ARBA" id="ARBA00022989"/>
    </source>
</evidence>
<gene>
    <name evidence="12" type="primary">prsW</name>
    <name evidence="12" type="ORF">BG04_1269</name>
</gene>
<dbReference type="EC" id="3.4.-.-" evidence="11"/>
<sequence length="216" mass="24943">MLAIVSAGIAPGLALLSFFYLKDEYETEPISMVLKTFIFGAMLVLPIMFIQYVFGEEHVFQSPFLEAFFTTSFLEEFFKWFILYFTIYQHVEFDEHYDGIVYGAAVSLGFATVENILYLFANGLESALGRAFLPVSSHALFGVIMGYYLGKAKFSEGKEKTKWTLYSVFVPLILHGTYDYILKTMDHWVFIIIPFMIYLWWLALRKVKKAKQPSIV</sequence>
<name>A0A0B6ALY6_PRIM2</name>
<evidence type="ECO:0000256" key="11">
    <source>
        <dbReference type="PIRNR" id="PIRNR016933"/>
    </source>
</evidence>
<dbReference type="Proteomes" id="UP000031829">
    <property type="component" value="Chromosome"/>
</dbReference>
<dbReference type="GO" id="GO:0006508">
    <property type="term" value="P:proteolysis"/>
    <property type="evidence" value="ECO:0007669"/>
    <property type="project" value="UniProtKB-KW"/>
</dbReference>
<comment type="similarity">
    <text evidence="2 11">Belongs to the protease PrsW family.</text>
</comment>
<proteinExistence type="inferred from homology"/>
<evidence type="ECO:0000256" key="5">
    <source>
        <dbReference type="ARBA" id="ARBA00022670"/>
    </source>
</evidence>
<evidence type="ECO:0000256" key="7">
    <source>
        <dbReference type="ARBA" id="ARBA00022801"/>
    </source>
</evidence>
<keyword evidence="7 11" id="KW-0378">Hydrolase</keyword>
<dbReference type="GO" id="GO:0008233">
    <property type="term" value="F:peptidase activity"/>
    <property type="evidence" value="ECO:0007669"/>
    <property type="project" value="UniProtKB-KW"/>
</dbReference>
<dbReference type="PIRSF" id="PIRSF016933">
    <property type="entry name" value="PrsW"/>
    <property type="match status" value="1"/>
</dbReference>
<accession>A0A0B6ALY6</accession>
<dbReference type="AlphaFoldDB" id="A0A0B6ALY6"/>
<keyword evidence="4 11" id="KW-1003">Cell membrane</keyword>
<dbReference type="EMBL" id="CP009920">
    <property type="protein sequence ID" value="AJI24501.1"/>
    <property type="molecule type" value="Genomic_DNA"/>
</dbReference>
<keyword evidence="9 11" id="KW-0472">Membrane</keyword>
<evidence type="ECO:0000256" key="6">
    <source>
        <dbReference type="ARBA" id="ARBA00022692"/>
    </source>
</evidence>
<dbReference type="MEROPS" id="M82.001"/>
<dbReference type="RefSeq" id="WP_034649053.1">
    <property type="nucleotide sequence ID" value="NZ_BCVB01000001.1"/>
</dbReference>
<evidence type="ECO:0000256" key="1">
    <source>
        <dbReference type="ARBA" id="ARBA00004651"/>
    </source>
</evidence>